<dbReference type="GO" id="GO:0006355">
    <property type="term" value="P:regulation of DNA-templated transcription"/>
    <property type="evidence" value="ECO:0007669"/>
    <property type="project" value="InterPro"/>
</dbReference>
<evidence type="ECO:0000256" key="1">
    <source>
        <dbReference type="ARBA" id="ARBA00022553"/>
    </source>
</evidence>
<dbReference type="InterPro" id="IPR001867">
    <property type="entry name" value="OmpR/PhoB-type_DNA-bd"/>
</dbReference>
<dbReference type="Pfam" id="PF00486">
    <property type="entry name" value="Trans_reg_C"/>
    <property type="match status" value="1"/>
</dbReference>
<evidence type="ECO:0000259" key="9">
    <source>
        <dbReference type="PROSITE" id="PS51755"/>
    </source>
</evidence>
<feature type="DNA-binding region" description="OmpR/PhoB-type" evidence="7">
    <location>
        <begin position="124"/>
        <end position="222"/>
    </location>
</feature>
<dbReference type="PANTHER" id="PTHR48111:SF22">
    <property type="entry name" value="REGULATOR OF RPOS"/>
    <property type="match status" value="1"/>
</dbReference>
<keyword evidence="1 6" id="KW-0597">Phosphoprotein</keyword>
<dbReference type="FunFam" id="1.10.10.10:FF:000005">
    <property type="entry name" value="Two-component system response regulator"/>
    <property type="match status" value="1"/>
</dbReference>
<dbReference type="GO" id="GO:0000976">
    <property type="term" value="F:transcription cis-regulatory region binding"/>
    <property type="evidence" value="ECO:0007669"/>
    <property type="project" value="TreeGrafter"/>
</dbReference>
<evidence type="ECO:0000256" key="6">
    <source>
        <dbReference type="PROSITE-ProRule" id="PRU00169"/>
    </source>
</evidence>
<dbReference type="Gene3D" id="1.10.10.10">
    <property type="entry name" value="Winged helix-like DNA-binding domain superfamily/Winged helix DNA-binding domain"/>
    <property type="match status" value="1"/>
</dbReference>
<organism evidence="10 11">
    <name type="scientific">Aliterella atlantica CENA595</name>
    <dbReference type="NCBI Taxonomy" id="1618023"/>
    <lineage>
        <taxon>Bacteria</taxon>
        <taxon>Bacillati</taxon>
        <taxon>Cyanobacteriota</taxon>
        <taxon>Cyanophyceae</taxon>
        <taxon>Chroococcidiopsidales</taxon>
        <taxon>Aliterellaceae</taxon>
        <taxon>Aliterella</taxon>
    </lineage>
</organism>
<keyword evidence="5" id="KW-0804">Transcription</keyword>
<dbReference type="InterPro" id="IPR036388">
    <property type="entry name" value="WH-like_DNA-bd_sf"/>
</dbReference>
<keyword evidence="11" id="KW-1185">Reference proteome</keyword>
<dbReference type="Proteomes" id="UP000032452">
    <property type="component" value="Unassembled WGS sequence"/>
</dbReference>
<dbReference type="STRING" id="1618023.UH38_20615"/>
<evidence type="ECO:0000259" key="8">
    <source>
        <dbReference type="PROSITE" id="PS50110"/>
    </source>
</evidence>
<evidence type="ECO:0000256" key="3">
    <source>
        <dbReference type="ARBA" id="ARBA00023015"/>
    </source>
</evidence>
<evidence type="ECO:0000256" key="5">
    <source>
        <dbReference type="ARBA" id="ARBA00023163"/>
    </source>
</evidence>
<keyword evidence="3" id="KW-0805">Transcription regulation</keyword>
<proteinExistence type="predicted"/>
<sequence length="224" mass="25745">MRVLLVEDEPGIAQFVRQGLAEAGYAVDVAPDGRSGWDYAIAAEYDIIVLDIMLPEMDGLQLLRQLRSERIKSPVLLLTARDRIEDRVKGLDAGADDYLAKPFAFTELLARLRALLRRPPLQGDTILRVANLEMDVANREVFRDGKQIDLSPREFTLLEYFMRHPRQVLTRDRITEHIWNFDFYGDSNVVDVYVGYLRRKIDREFNPPLLHTVRGVGYRLSAEG</sequence>
<dbReference type="SUPFAM" id="SSF52172">
    <property type="entry name" value="CheY-like"/>
    <property type="match status" value="1"/>
</dbReference>
<name>A0A0D8ZS48_9CYAN</name>
<comment type="caution">
    <text evidence="10">The sequence shown here is derived from an EMBL/GenBank/DDBJ whole genome shotgun (WGS) entry which is preliminary data.</text>
</comment>
<evidence type="ECO:0000256" key="7">
    <source>
        <dbReference type="PROSITE-ProRule" id="PRU01091"/>
    </source>
</evidence>
<keyword evidence="2" id="KW-0902">Two-component regulatory system</keyword>
<dbReference type="GO" id="GO:0032993">
    <property type="term" value="C:protein-DNA complex"/>
    <property type="evidence" value="ECO:0007669"/>
    <property type="project" value="TreeGrafter"/>
</dbReference>
<dbReference type="CDD" id="cd00383">
    <property type="entry name" value="trans_reg_C"/>
    <property type="match status" value="1"/>
</dbReference>
<dbReference type="CDD" id="cd19935">
    <property type="entry name" value="REC_OmpR_CusR-like"/>
    <property type="match status" value="1"/>
</dbReference>
<dbReference type="InterPro" id="IPR001789">
    <property type="entry name" value="Sig_transdc_resp-reg_receiver"/>
</dbReference>
<feature type="modified residue" description="4-aspartylphosphate" evidence="6">
    <location>
        <position position="51"/>
    </location>
</feature>
<dbReference type="GO" id="GO:0000156">
    <property type="term" value="F:phosphorelay response regulator activity"/>
    <property type="evidence" value="ECO:0007669"/>
    <property type="project" value="TreeGrafter"/>
</dbReference>
<evidence type="ECO:0000256" key="4">
    <source>
        <dbReference type="ARBA" id="ARBA00023125"/>
    </source>
</evidence>
<dbReference type="PROSITE" id="PS51755">
    <property type="entry name" value="OMPR_PHOB"/>
    <property type="match status" value="1"/>
</dbReference>
<dbReference type="InterPro" id="IPR011006">
    <property type="entry name" value="CheY-like_superfamily"/>
</dbReference>
<dbReference type="InterPro" id="IPR039420">
    <property type="entry name" value="WalR-like"/>
</dbReference>
<dbReference type="FunFam" id="3.40.50.2300:FF:000002">
    <property type="entry name" value="DNA-binding response regulator PhoP"/>
    <property type="match status" value="1"/>
</dbReference>
<feature type="domain" description="OmpR/PhoB-type" evidence="9">
    <location>
        <begin position="124"/>
        <end position="222"/>
    </location>
</feature>
<dbReference type="PROSITE" id="PS50110">
    <property type="entry name" value="RESPONSE_REGULATORY"/>
    <property type="match status" value="1"/>
</dbReference>
<dbReference type="OrthoDB" id="9790442at2"/>
<dbReference type="RefSeq" id="WP_045056580.1">
    <property type="nucleotide sequence ID" value="NZ_CAWMDP010000025.1"/>
</dbReference>
<dbReference type="EMBL" id="JYON01000029">
    <property type="protein sequence ID" value="KJH70036.1"/>
    <property type="molecule type" value="Genomic_DNA"/>
</dbReference>
<reference evidence="10 11" key="1">
    <citation type="submission" date="2015-02" db="EMBL/GenBank/DDBJ databases">
        <title>Draft genome of a novel marine cyanobacterium (Chroococcales) isolated from South Atlantic Ocean.</title>
        <authorList>
            <person name="Rigonato J."/>
            <person name="Alvarenga D.O."/>
            <person name="Branco L.H."/>
            <person name="Varani A.M."/>
            <person name="Brandini F.P."/>
            <person name="Fiore M.F."/>
        </authorList>
    </citation>
    <scope>NUCLEOTIDE SEQUENCE [LARGE SCALE GENOMIC DNA]</scope>
    <source>
        <strain evidence="10 11">CENA595</strain>
    </source>
</reference>
<dbReference type="GO" id="GO:0005829">
    <property type="term" value="C:cytosol"/>
    <property type="evidence" value="ECO:0007669"/>
    <property type="project" value="TreeGrafter"/>
</dbReference>
<gene>
    <name evidence="10" type="ORF">UH38_20615</name>
</gene>
<protein>
    <submittedName>
        <fullName evidence="10">Transcriptional regulator</fullName>
    </submittedName>
</protein>
<dbReference type="PANTHER" id="PTHR48111">
    <property type="entry name" value="REGULATOR OF RPOS"/>
    <property type="match status" value="1"/>
</dbReference>
<dbReference type="Pfam" id="PF00072">
    <property type="entry name" value="Response_reg"/>
    <property type="match status" value="1"/>
</dbReference>
<dbReference type="SMART" id="SM00862">
    <property type="entry name" value="Trans_reg_C"/>
    <property type="match status" value="1"/>
</dbReference>
<keyword evidence="4 7" id="KW-0238">DNA-binding</keyword>
<dbReference type="AlphaFoldDB" id="A0A0D8ZS48"/>
<dbReference type="SMART" id="SM00448">
    <property type="entry name" value="REC"/>
    <property type="match status" value="1"/>
</dbReference>
<evidence type="ECO:0000256" key="2">
    <source>
        <dbReference type="ARBA" id="ARBA00023012"/>
    </source>
</evidence>
<dbReference type="Gene3D" id="3.40.50.2300">
    <property type="match status" value="1"/>
</dbReference>
<feature type="domain" description="Response regulatory" evidence="8">
    <location>
        <begin position="2"/>
        <end position="116"/>
    </location>
</feature>
<accession>A0A0D8ZS48</accession>
<dbReference type="Gene3D" id="6.10.250.690">
    <property type="match status" value="1"/>
</dbReference>
<evidence type="ECO:0000313" key="10">
    <source>
        <dbReference type="EMBL" id="KJH70036.1"/>
    </source>
</evidence>
<evidence type="ECO:0000313" key="11">
    <source>
        <dbReference type="Proteomes" id="UP000032452"/>
    </source>
</evidence>